<evidence type="ECO:0000313" key="1">
    <source>
        <dbReference type="EMBL" id="SHE89249.1"/>
    </source>
</evidence>
<protein>
    <submittedName>
        <fullName evidence="1">GxxExxY protein</fullName>
    </submittedName>
</protein>
<accession>A0A1M4X6Y2</accession>
<proteinExistence type="predicted"/>
<dbReference type="InterPro" id="IPR026350">
    <property type="entry name" value="GxxExxY"/>
</dbReference>
<dbReference type="EMBL" id="FQUO01000003">
    <property type="protein sequence ID" value="SHE89249.1"/>
    <property type="molecule type" value="Genomic_DNA"/>
</dbReference>
<sequence length="114" mass="13268">MKVHNHFGCGFPEAIYRKSLLIELAQTGLNFKSEVEKDIYYQAQWIGKRRLDVLVEQKVLVELKAVGEIDKTACNQVLNYLNIFKIEVGLLLDFGADSLQFKRFVYSERNLRNQ</sequence>
<dbReference type="Pfam" id="PF13366">
    <property type="entry name" value="PDDEXK_3"/>
    <property type="match status" value="1"/>
</dbReference>
<keyword evidence="2" id="KW-1185">Reference proteome</keyword>
<dbReference type="Proteomes" id="UP000184368">
    <property type="component" value="Unassembled WGS sequence"/>
</dbReference>
<dbReference type="NCBIfam" id="TIGR04256">
    <property type="entry name" value="GxxExxY"/>
    <property type="match status" value="1"/>
</dbReference>
<organism evidence="1 2">
    <name type="scientific">Cnuella takakiae</name>
    <dbReference type="NCBI Taxonomy" id="1302690"/>
    <lineage>
        <taxon>Bacteria</taxon>
        <taxon>Pseudomonadati</taxon>
        <taxon>Bacteroidota</taxon>
        <taxon>Chitinophagia</taxon>
        <taxon>Chitinophagales</taxon>
        <taxon>Chitinophagaceae</taxon>
        <taxon>Cnuella</taxon>
    </lineage>
</organism>
<dbReference type="STRING" id="1302690.BUE76_06055"/>
<gene>
    <name evidence="1" type="ORF">SAMN05444008_103270</name>
</gene>
<dbReference type="AlphaFoldDB" id="A0A1M4X6Y2"/>
<reference evidence="1 2" key="1">
    <citation type="submission" date="2016-11" db="EMBL/GenBank/DDBJ databases">
        <authorList>
            <person name="Jaros S."/>
            <person name="Januszkiewicz K."/>
            <person name="Wedrychowicz H."/>
        </authorList>
    </citation>
    <scope>NUCLEOTIDE SEQUENCE [LARGE SCALE GENOMIC DNA]</scope>
    <source>
        <strain evidence="1 2">DSM 26897</strain>
    </source>
</reference>
<name>A0A1M4X6Y2_9BACT</name>
<evidence type="ECO:0000313" key="2">
    <source>
        <dbReference type="Proteomes" id="UP000184368"/>
    </source>
</evidence>